<sequence length="73" mass="8122">MTIVLSTVKLEQVKLSKTYTAWFIAKKEGEVVSGHYMYGWSIQPRHGALAVPATKPRSFGDSVRLGTRGDNRV</sequence>
<keyword evidence="2" id="KW-1185">Reference proteome</keyword>
<comment type="caution">
    <text evidence="1">The sequence shown here is derived from an EMBL/GenBank/DDBJ whole genome shotgun (WGS) entry which is preliminary data.</text>
</comment>
<dbReference type="Proteomes" id="UP001221898">
    <property type="component" value="Unassembled WGS sequence"/>
</dbReference>
<evidence type="ECO:0000313" key="1">
    <source>
        <dbReference type="EMBL" id="KAJ8403209.1"/>
    </source>
</evidence>
<proteinExistence type="predicted"/>
<evidence type="ECO:0000313" key="2">
    <source>
        <dbReference type="Proteomes" id="UP001221898"/>
    </source>
</evidence>
<dbReference type="EMBL" id="JAINUG010000059">
    <property type="protein sequence ID" value="KAJ8403209.1"/>
    <property type="molecule type" value="Genomic_DNA"/>
</dbReference>
<name>A0AAD7SIK3_9TELE</name>
<accession>A0AAD7SIK3</accession>
<dbReference type="AlphaFoldDB" id="A0AAD7SIK3"/>
<organism evidence="1 2">
    <name type="scientific">Aldrovandia affinis</name>
    <dbReference type="NCBI Taxonomy" id="143900"/>
    <lineage>
        <taxon>Eukaryota</taxon>
        <taxon>Metazoa</taxon>
        <taxon>Chordata</taxon>
        <taxon>Craniata</taxon>
        <taxon>Vertebrata</taxon>
        <taxon>Euteleostomi</taxon>
        <taxon>Actinopterygii</taxon>
        <taxon>Neopterygii</taxon>
        <taxon>Teleostei</taxon>
        <taxon>Notacanthiformes</taxon>
        <taxon>Halosauridae</taxon>
        <taxon>Aldrovandia</taxon>
    </lineage>
</organism>
<gene>
    <name evidence="1" type="ORF">AAFF_G00354260</name>
</gene>
<protein>
    <submittedName>
        <fullName evidence="1">Uncharacterized protein</fullName>
    </submittedName>
</protein>
<reference evidence="1" key="1">
    <citation type="journal article" date="2023" name="Science">
        <title>Genome structures resolve the early diversification of teleost fishes.</title>
        <authorList>
            <person name="Parey E."/>
            <person name="Louis A."/>
            <person name="Montfort J."/>
            <person name="Bouchez O."/>
            <person name="Roques C."/>
            <person name="Iampietro C."/>
            <person name="Lluch J."/>
            <person name="Castinel A."/>
            <person name="Donnadieu C."/>
            <person name="Desvignes T."/>
            <person name="Floi Bucao C."/>
            <person name="Jouanno E."/>
            <person name="Wen M."/>
            <person name="Mejri S."/>
            <person name="Dirks R."/>
            <person name="Jansen H."/>
            <person name="Henkel C."/>
            <person name="Chen W.J."/>
            <person name="Zahm M."/>
            <person name="Cabau C."/>
            <person name="Klopp C."/>
            <person name="Thompson A.W."/>
            <person name="Robinson-Rechavi M."/>
            <person name="Braasch I."/>
            <person name="Lecointre G."/>
            <person name="Bobe J."/>
            <person name="Postlethwait J.H."/>
            <person name="Berthelot C."/>
            <person name="Roest Crollius H."/>
            <person name="Guiguen Y."/>
        </authorList>
    </citation>
    <scope>NUCLEOTIDE SEQUENCE</scope>
    <source>
        <strain evidence="1">NC1722</strain>
    </source>
</reference>